<sequence>MSDSQRCAICNDHTKRGEQLASTLTVKGSDMILTSCNERGDAWADIVKGIVFHVHDLHAADAVYHQVCSVNIRTKKQMPADHRRTSETEVKNQNMVGHKNRKKIIQTDINRKANVLTFRSTAKAILNDFYAYMKADPETEKKQIIETAAKLIKDDI</sequence>
<keyword evidence="2" id="KW-1185">Reference proteome</keyword>
<organism evidence="1 2">
    <name type="scientific">Mya arenaria</name>
    <name type="common">Soft-shell clam</name>
    <dbReference type="NCBI Taxonomy" id="6604"/>
    <lineage>
        <taxon>Eukaryota</taxon>
        <taxon>Metazoa</taxon>
        <taxon>Spiralia</taxon>
        <taxon>Lophotrochozoa</taxon>
        <taxon>Mollusca</taxon>
        <taxon>Bivalvia</taxon>
        <taxon>Autobranchia</taxon>
        <taxon>Heteroconchia</taxon>
        <taxon>Euheterodonta</taxon>
        <taxon>Imparidentia</taxon>
        <taxon>Neoheterodontei</taxon>
        <taxon>Myida</taxon>
        <taxon>Myoidea</taxon>
        <taxon>Myidae</taxon>
        <taxon>Mya</taxon>
    </lineage>
</organism>
<evidence type="ECO:0000313" key="2">
    <source>
        <dbReference type="Proteomes" id="UP001164746"/>
    </source>
</evidence>
<name>A0ABY7EZ52_MYAAR</name>
<accession>A0ABY7EZ52</accession>
<gene>
    <name evidence="1" type="ORF">MAR_003819</name>
</gene>
<dbReference type="Proteomes" id="UP001164746">
    <property type="component" value="Chromosome 9"/>
</dbReference>
<proteinExistence type="predicted"/>
<protein>
    <submittedName>
        <fullName evidence="1">Uncharacterized protein</fullName>
    </submittedName>
</protein>
<evidence type="ECO:0000313" key="1">
    <source>
        <dbReference type="EMBL" id="WAR13714.1"/>
    </source>
</evidence>
<reference evidence="1" key="1">
    <citation type="submission" date="2022-11" db="EMBL/GenBank/DDBJ databases">
        <title>Centuries of genome instability and evolution in soft-shell clam transmissible cancer (bioRxiv).</title>
        <authorList>
            <person name="Hart S.F.M."/>
            <person name="Yonemitsu M.A."/>
            <person name="Giersch R.M."/>
            <person name="Beal B.F."/>
            <person name="Arriagada G."/>
            <person name="Davis B.W."/>
            <person name="Ostrander E.A."/>
            <person name="Goff S.P."/>
            <person name="Metzger M.J."/>
        </authorList>
    </citation>
    <scope>NUCLEOTIDE SEQUENCE</scope>
    <source>
        <strain evidence="1">MELC-2E11</strain>
        <tissue evidence="1">Siphon/mantle</tissue>
    </source>
</reference>
<dbReference type="EMBL" id="CP111020">
    <property type="protein sequence ID" value="WAR13714.1"/>
    <property type="molecule type" value="Genomic_DNA"/>
</dbReference>